<dbReference type="AlphaFoldDB" id="A0A081FUI8"/>
<protein>
    <recommendedName>
        <fullName evidence="1">YjiS-like domain-containing protein</fullName>
    </recommendedName>
</protein>
<dbReference type="eggNOG" id="COG5457">
    <property type="taxonomic scope" value="Bacteria"/>
</dbReference>
<dbReference type="Pfam" id="PF06568">
    <property type="entry name" value="YjiS-like"/>
    <property type="match status" value="1"/>
</dbReference>
<evidence type="ECO:0000259" key="1">
    <source>
        <dbReference type="Pfam" id="PF06568"/>
    </source>
</evidence>
<accession>A0A081FUI8</accession>
<dbReference type="EMBL" id="JMQN01000057">
    <property type="protein sequence ID" value="KEA62193.1"/>
    <property type="molecule type" value="Genomic_DNA"/>
</dbReference>
<dbReference type="STRING" id="1232683.ADIMK_3854"/>
<dbReference type="InterPro" id="IPR009506">
    <property type="entry name" value="YjiS-like"/>
</dbReference>
<dbReference type="OrthoDB" id="7306802at2"/>
<sequence length="72" mass="8281">MNCATNTFEPAGLQPKRIERARPISGLLKTLLLWHQRARQRRRLLALPPHMLKDIGISKADAVHEASKPFWK</sequence>
<dbReference type="RefSeq" id="WP_036191488.1">
    <property type="nucleotide sequence ID" value="NZ_JMQN01000057.1"/>
</dbReference>
<evidence type="ECO:0000313" key="3">
    <source>
        <dbReference type="Proteomes" id="UP000028252"/>
    </source>
</evidence>
<proteinExistence type="predicted"/>
<comment type="caution">
    <text evidence="2">The sequence shown here is derived from an EMBL/GenBank/DDBJ whole genome shotgun (WGS) entry which is preliminary data.</text>
</comment>
<keyword evidence="3" id="KW-1185">Reference proteome</keyword>
<organism evidence="2 3">
    <name type="scientific">Marinobacterium lacunae</name>
    <dbReference type="NCBI Taxonomy" id="1232683"/>
    <lineage>
        <taxon>Bacteria</taxon>
        <taxon>Pseudomonadati</taxon>
        <taxon>Pseudomonadota</taxon>
        <taxon>Gammaproteobacteria</taxon>
        <taxon>Oceanospirillales</taxon>
        <taxon>Oceanospirillaceae</taxon>
        <taxon>Marinobacterium</taxon>
    </lineage>
</organism>
<reference evidence="2 3" key="1">
    <citation type="submission" date="2014-04" db="EMBL/GenBank/DDBJ databases">
        <title>Marinobacterium kochiensis sp. nov., isolated from sediment sample collected from Kochi backwaters in Kerala, India.</title>
        <authorList>
            <person name="Singh A."/>
            <person name="Pinnaka A.K."/>
        </authorList>
    </citation>
    <scope>NUCLEOTIDE SEQUENCE [LARGE SCALE GENOMIC DNA]</scope>
    <source>
        <strain evidence="2 3">AK27</strain>
    </source>
</reference>
<dbReference type="Proteomes" id="UP000028252">
    <property type="component" value="Unassembled WGS sequence"/>
</dbReference>
<evidence type="ECO:0000313" key="2">
    <source>
        <dbReference type="EMBL" id="KEA62193.1"/>
    </source>
</evidence>
<dbReference type="PATRIC" id="fig|1232683.4.peg.3795"/>
<name>A0A081FUI8_9GAMM</name>
<feature type="domain" description="YjiS-like" evidence="1">
    <location>
        <begin position="29"/>
        <end position="62"/>
    </location>
</feature>
<gene>
    <name evidence="2" type="ORF">ADIMK_3854</name>
</gene>